<feature type="transmembrane region" description="Helical" evidence="3">
    <location>
        <begin position="136"/>
        <end position="158"/>
    </location>
</feature>
<proteinExistence type="inferred from homology"/>
<keyword evidence="5" id="KW-0808">Transferase</keyword>
<dbReference type="PANTHER" id="PTHR37312">
    <property type="entry name" value="MEMBRANE-BOUND ACYLTRANSFERASE YKRP-RELATED"/>
    <property type="match status" value="1"/>
</dbReference>
<dbReference type="InterPro" id="IPR052734">
    <property type="entry name" value="Nod_factor_acetyltransferase"/>
</dbReference>
<feature type="transmembrane region" description="Helical" evidence="3">
    <location>
        <begin position="202"/>
        <end position="222"/>
    </location>
</feature>
<comment type="caution">
    <text evidence="5">The sequence shown here is derived from an EMBL/GenBank/DDBJ whole genome shotgun (WGS) entry which is preliminary data.</text>
</comment>
<keyword evidence="5" id="KW-0012">Acyltransferase</keyword>
<dbReference type="Pfam" id="PF01757">
    <property type="entry name" value="Acyl_transf_3"/>
    <property type="match status" value="1"/>
</dbReference>
<evidence type="ECO:0000256" key="2">
    <source>
        <dbReference type="ARBA" id="ARBA00007400"/>
    </source>
</evidence>
<feature type="transmembrane region" description="Helical" evidence="3">
    <location>
        <begin position="107"/>
        <end position="129"/>
    </location>
</feature>
<dbReference type="GO" id="GO:0016746">
    <property type="term" value="F:acyltransferase activity"/>
    <property type="evidence" value="ECO:0007669"/>
    <property type="project" value="UniProtKB-KW"/>
</dbReference>
<feature type="transmembrane region" description="Helical" evidence="3">
    <location>
        <begin position="297"/>
        <end position="316"/>
    </location>
</feature>
<evidence type="ECO:0000256" key="1">
    <source>
        <dbReference type="ARBA" id="ARBA00004370"/>
    </source>
</evidence>
<keyword evidence="3" id="KW-1133">Transmembrane helix</keyword>
<evidence type="ECO:0000313" key="6">
    <source>
        <dbReference type="Proteomes" id="UP001597493"/>
    </source>
</evidence>
<sequence>MSKREIWIDVAKGLGIIAVVLGHSNPDSTVSHYIYWFHMPLFFFLSGYTFKTISSGQELLGWVKRRSKQLLIPYLSFGLVITVLEFAKELKNGHLDMNILLKDLGNLIYGGQMLTGGYAVFWFVTCLLITQVVFAVLTTLVKGVPFQIAIIIALYLLAHIETTVYPNANIPLNADVTMLAMTYYAAGYYTKPLLQKLFESKFILLFALIIPALLFSGDYFKLFHYSLDMKVLEYTSWVMDLIIPITMTLAFSIICYWIARAKSIAKVFSYIGLMSLTIMYMHFPINLIAEEVIGKHGAIQFLLLGCIVPAIIHSVLDKITLAKVLFLGSGNKKAYAA</sequence>
<dbReference type="PANTHER" id="PTHR37312:SF1">
    <property type="entry name" value="MEMBRANE-BOUND ACYLTRANSFERASE YKRP-RELATED"/>
    <property type="match status" value="1"/>
</dbReference>
<feature type="transmembrane region" description="Helical" evidence="3">
    <location>
        <begin position="234"/>
        <end position="258"/>
    </location>
</feature>
<comment type="similarity">
    <text evidence="2">Belongs to the acyltransferase 3 family.</text>
</comment>
<feature type="transmembrane region" description="Helical" evidence="3">
    <location>
        <begin position="33"/>
        <end position="50"/>
    </location>
</feature>
<name>A0ABW5QTD1_9BACL</name>
<keyword evidence="6" id="KW-1185">Reference proteome</keyword>
<accession>A0ABW5QTD1</accession>
<dbReference type="Proteomes" id="UP001597493">
    <property type="component" value="Unassembled WGS sequence"/>
</dbReference>
<feature type="transmembrane region" description="Helical" evidence="3">
    <location>
        <begin position="170"/>
        <end position="190"/>
    </location>
</feature>
<organism evidence="5 6">
    <name type="scientific">Paenibacillus thailandensis</name>
    <dbReference type="NCBI Taxonomy" id="393250"/>
    <lineage>
        <taxon>Bacteria</taxon>
        <taxon>Bacillati</taxon>
        <taxon>Bacillota</taxon>
        <taxon>Bacilli</taxon>
        <taxon>Bacillales</taxon>
        <taxon>Paenibacillaceae</taxon>
        <taxon>Paenibacillus</taxon>
    </lineage>
</organism>
<protein>
    <submittedName>
        <fullName evidence="5">Acyltransferase family protein</fullName>
    </submittedName>
</protein>
<dbReference type="InterPro" id="IPR002656">
    <property type="entry name" value="Acyl_transf_3_dom"/>
</dbReference>
<feature type="domain" description="Acyltransferase 3" evidence="4">
    <location>
        <begin position="6"/>
        <end position="307"/>
    </location>
</feature>
<keyword evidence="3" id="KW-0472">Membrane</keyword>
<gene>
    <name evidence="5" type="ORF">ACFSW5_04555</name>
</gene>
<feature type="transmembrane region" description="Helical" evidence="3">
    <location>
        <begin position="70"/>
        <end position="87"/>
    </location>
</feature>
<dbReference type="RefSeq" id="WP_379270223.1">
    <property type="nucleotide sequence ID" value="NZ_JBHUGT010000013.1"/>
</dbReference>
<feature type="transmembrane region" description="Helical" evidence="3">
    <location>
        <begin position="267"/>
        <end position="285"/>
    </location>
</feature>
<evidence type="ECO:0000313" key="5">
    <source>
        <dbReference type="EMBL" id="MFD2659534.1"/>
    </source>
</evidence>
<dbReference type="EMBL" id="JBHUMY010000005">
    <property type="protein sequence ID" value="MFD2659534.1"/>
    <property type="molecule type" value="Genomic_DNA"/>
</dbReference>
<reference evidence="6" key="1">
    <citation type="journal article" date="2019" name="Int. J. Syst. Evol. Microbiol.">
        <title>The Global Catalogue of Microorganisms (GCM) 10K type strain sequencing project: providing services to taxonomists for standard genome sequencing and annotation.</title>
        <authorList>
            <consortium name="The Broad Institute Genomics Platform"/>
            <consortium name="The Broad Institute Genome Sequencing Center for Infectious Disease"/>
            <person name="Wu L."/>
            <person name="Ma J."/>
        </authorList>
    </citation>
    <scope>NUCLEOTIDE SEQUENCE [LARGE SCALE GENOMIC DNA]</scope>
    <source>
        <strain evidence="6">TISTR 1827</strain>
    </source>
</reference>
<comment type="subcellular location">
    <subcellularLocation>
        <location evidence="1">Membrane</location>
    </subcellularLocation>
</comment>
<evidence type="ECO:0000259" key="4">
    <source>
        <dbReference type="Pfam" id="PF01757"/>
    </source>
</evidence>
<evidence type="ECO:0000256" key="3">
    <source>
        <dbReference type="SAM" id="Phobius"/>
    </source>
</evidence>
<keyword evidence="3" id="KW-0812">Transmembrane</keyword>